<dbReference type="GeneTree" id="ENSGT00940000159369"/>
<dbReference type="Ensembl" id="ENSECAT00000036356.2">
    <property type="protein sequence ID" value="ENSECAP00000026876.2"/>
    <property type="gene ID" value="ENSECAG00000013118.4"/>
</dbReference>
<dbReference type="InterPro" id="IPR013057">
    <property type="entry name" value="AA_transpt_TM"/>
</dbReference>
<accession>A0A3Q2KSQ7</accession>
<evidence type="ECO:0000256" key="9">
    <source>
        <dbReference type="SAM" id="Phobius"/>
    </source>
</evidence>
<keyword evidence="5" id="KW-0029">Amino-acid transport</keyword>
<dbReference type="PANTHER" id="PTHR22950">
    <property type="entry name" value="AMINO ACID TRANSPORTER"/>
    <property type="match status" value="1"/>
</dbReference>
<reference evidence="11 12" key="1">
    <citation type="journal article" date="2009" name="Science">
        <title>Genome sequence, comparative analysis, and population genetics of the domestic horse.</title>
        <authorList>
            <consortium name="Broad Institute Genome Sequencing Platform"/>
            <consortium name="Broad Institute Whole Genome Assembly Team"/>
            <person name="Wade C.M."/>
            <person name="Giulotto E."/>
            <person name="Sigurdsson S."/>
            <person name="Zoli M."/>
            <person name="Gnerre S."/>
            <person name="Imsland F."/>
            <person name="Lear T.L."/>
            <person name="Adelson D.L."/>
            <person name="Bailey E."/>
            <person name="Bellone R.R."/>
            <person name="Bloecker H."/>
            <person name="Distl O."/>
            <person name="Edgar R.C."/>
            <person name="Garber M."/>
            <person name="Leeb T."/>
            <person name="Mauceli E."/>
            <person name="MacLeod J.N."/>
            <person name="Penedo M.C.T."/>
            <person name="Raison J.M."/>
            <person name="Sharpe T."/>
            <person name="Vogel J."/>
            <person name="Andersson L."/>
            <person name="Antczak D.F."/>
            <person name="Biagi T."/>
            <person name="Binns M.M."/>
            <person name="Chowdhary B.P."/>
            <person name="Coleman S.J."/>
            <person name="Della Valle G."/>
            <person name="Fryc S."/>
            <person name="Guerin G."/>
            <person name="Hasegawa T."/>
            <person name="Hill E.W."/>
            <person name="Jurka J."/>
            <person name="Kiialainen A."/>
            <person name="Lindgren G."/>
            <person name="Liu J."/>
            <person name="Magnani E."/>
            <person name="Mickelson J.R."/>
            <person name="Murray J."/>
            <person name="Nergadze S.G."/>
            <person name="Onofrio R."/>
            <person name="Pedroni S."/>
            <person name="Piras M.F."/>
            <person name="Raudsepp T."/>
            <person name="Rocchi M."/>
            <person name="Roeed K.H."/>
            <person name="Ryder O.A."/>
            <person name="Searle S."/>
            <person name="Skow L."/>
            <person name="Swinburne J.E."/>
            <person name="Syvaenen A.C."/>
            <person name="Tozaki T."/>
            <person name="Valberg S.J."/>
            <person name="Vaudin M."/>
            <person name="White J.R."/>
            <person name="Zody M.C."/>
            <person name="Lander E.S."/>
            <person name="Lindblad-Toh K."/>
        </authorList>
    </citation>
    <scope>NUCLEOTIDE SEQUENCE [LARGE SCALE GENOMIC DNA]</scope>
    <source>
        <strain evidence="11 12">Thoroughbred</strain>
    </source>
</reference>
<feature type="transmembrane region" description="Helical" evidence="9">
    <location>
        <begin position="305"/>
        <end position="322"/>
    </location>
</feature>
<feature type="transmembrane region" description="Helical" evidence="9">
    <location>
        <begin position="233"/>
        <end position="252"/>
    </location>
</feature>
<dbReference type="GO" id="GO:0006865">
    <property type="term" value="P:amino acid transport"/>
    <property type="evidence" value="ECO:0007669"/>
    <property type="project" value="UniProtKB-KW"/>
</dbReference>
<sequence>MTAAAASNWGLITNIVNSIVGVSVLTMPFCFKQCGIVLGALLLVFCSWMTHQSCMFLVKSASLSKRRTYAGLALHAYGKAGKMLVETSMIGLMLGTCAAFYVVIGDLGSNFFARLFGFQVTGTFRVLLLFVVSLCIVLPLSLQRNMMASIQSFSAMALIFYTVFMFVILLSSLKHGLFGGQWLQRVSYVRWDGIFRCIPIFGMSFACQSQVLPTYDSLDEPSVKTMSSIFASSLNVVTTFYVMVGFFGYVSFAEATAGNVLMHFPSNLVTEMIRVGFMMSVAVGFPMMILPCRQALNTLLFEQQVVLWVGVGILVVSTYITLSVNEETPMDLAKEAPGNPLGEAEGAMKVEVARLPGQNPVVDVAGDGREKPKLPREKDEMEQAQIKGPVNVPQREDAEEKQEEVQLDRPGQGVAVPMGEAHRHEPPVPHDKVMVDEGQDQEGPEKEHPSKHMNEKAPGGKGQREPPLPDSERGRPGQDQALEAAGGLPEEPQKVPEENGQPAVEPVKKELGPGDRGVHLQPQAVPPEEQDTLVAVARERADSLPLPVHAAGAMGQPAEKNEPGGKAPLPVGAGPQAELREQKNVEGQVGEHAGSKLEEAGRAEMLDHAVLLQVIKEQQVQQKRLLDQQEKLLAVIEEQHKEIHQQRQDGEEVDAQPEPGVAAARGKEQEAHDGGMVEQPPLRPLEPVLGAPGHPPAPPQGHGQRSVEEPEGAAGRARAGPPGGGGADKEPQAAQAELREGRQGAVPEAAGAGVQERVPVPDPAGVPRSPGERNAGESPRQSRHAFGGGSHERKKSGKEAAAAGADSQAADVLGAGAEIGDRHVKPQQVGQDRGPAGLSSRSGGAAPRAQAELRQPEHRAVSAGGQGAQQGGHAEVGQKTLGRDHVPAPGEDTAVQEPEQRPDPELGPKPAVPGAQKPDNAKPNRDLKVQAGSDLRRRRREAAPLAEAGPASKDRVITSFNPLPDVQVSDLRSALENQLHQAAGGALRVVHSRQIKQLPPALEEP</sequence>
<feature type="compositionally biased region" description="Low complexity" evidence="8">
    <location>
        <begin position="799"/>
        <end position="811"/>
    </location>
</feature>
<feature type="compositionally biased region" description="Basic and acidic residues" evidence="8">
    <location>
        <begin position="366"/>
        <end position="381"/>
    </location>
</feature>
<feature type="region of interest" description="Disordered" evidence="8">
    <location>
        <begin position="641"/>
        <end position="957"/>
    </location>
</feature>
<evidence type="ECO:0000313" key="11">
    <source>
        <dbReference type="Ensembl" id="ENSECAP00000026876.2"/>
    </source>
</evidence>
<evidence type="ECO:0000256" key="5">
    <source>
        <dbReference type="ARBA" id="ARBA00022970"/>
    </source>
</evidence>
<feature type="transmembrane region" description="Helical" evidence="9">
    <location>
        <begin position="193"/>
        <end position="212"/>
    </location>
</feature>
<feature type="compositionally biased region" description="Basic and acidic residues" evidence="8">
    <location>
        <begin position="665"/>
        <end position="675"/>
    </location>
</feature>
<feature type="compositionally biased region" description="Basic and acidic residues" evidence="8">
    <location>
        <begin position="641"/>
        <end position="650"/>
    </location>
</feature>
<feature type="transmembrane region" description="Helical" evidence="9">
    <location>
        <begin position="124"/>
        <end position="142"/>
    </location>
</feature>
<evidence type="ECO:0000256" key="2">
    <source>
        <dbReference type="ARBA" id="ARBA00008066"/>
    </source>
</evidence>
<evidence type="ECO:0000256" key="3">
    <source>
        <dbReference type="ARBA" id="ARBA00022448"/>
    </source>
</evidence>
<feature type="transmembrane region" description="Helical" evidence="9">
    <location>
        <begin position="36"/>
        <end position="58"/>
    </location>
</feature>
<feature type="region of interest" description="Disordered" evidence="8">
    <location>
        <begin position="550"/>
        <end position="593"/>
    </location>
</feature>
<dbReference type="GO" id="GO:0016020">
    <property type="term" value="C:membrane"/>
    <property type="evidence" value="ECO:0007669"/>
    <property type="project" value="UniProtKB-SubCell"/>
</dbReference>
<dbReference type="Proteomes" id="UP000002281">
    <property type="component" value="Chromosome 11"/>
</dbReference>
<keyword evidence="6 9" id="KW-1133">Transmembrane helix</keyword>
<feature type="compositionally biased region" description="Basic and acidic residues" evidence="8">
    <location>
        <begin position="443"/>
        <end position="455"/>
    </location>
</feature>
<feature type="compositionally biased region" description="Basic and acidic residues" evidence="8">
    <location>
        <begin position="394"/>
        <end position="407"/>
    </location>
</feature>
<keyword evidence="12" id="KW-1185">Reference proteome</keyword>
<evidence type="ECO:0000256" key="4">
    <source>
        <dbReference type="ARBA" id="ARBA00022692"/>
    </source>
</evidence>
<feature type="compositionally biased region" description="Basic and acidic residues" evidence="8">
    <location>
        <begin position="727"/>
        <end position="742"/>
    </location>
</feature>
<comment type="similarity">
    <text evidence="2">Belongs to the amino acid/polyamine transporter 2 family.</text>
</comment>
<feature type="compositionally biased region" description="Basic and acidic residues" evidence="8">
    <location>
        <begin position="506"/>
        <end position="518"/>
    </location>
</feature>
<feature type="compositionally biased region" description="Basic and acidic residues" evidence="8">
    <location>
        <begin position="420"/>
        <end position="435"/>
    </location>
</feature>
<reference evidence="11" key="3">
    <citation type="submission" date="2025-09" db="UniProtKB">
        <authorList>
            <consortium name="Ensembl"/>
        </authorList>
    </citation>
    <scope>IDENTIFICATION</scope>
    <source>
        <strain evidence="11">Thoroughbred</strain>
    </source>
</reference>
<evidence type="ECO:0000256" key="6">
    <source>
        <dbReference type="ARBA" id="ARBA00022989"/>
    </source>
</evidence>
<proteinExistence type="inferred from homology"/>
<evidence type="ECO:0000313" key="13">
    <source>
        <dbReference type="VGNC" id="VGNC:23189"/>
    </source>
</evidence>
<dbReference type="VGNC" id="VGNC:23189">
    <property type="gene designation" value="SLC38A10"/>
</dbReference>
<organism evidence="11 12">
    <name type="scientific">Equus caballus</name>
    <name type="common">Horse</name>
    <dbReference type="NCBI Taxonomy" id="9796"/>
    <lineage>
        <taxon>Eukaryota</taxon>
        <taxon>Metazoa</taxon>
        <taxon>Chordata</taxon>
        <taxon>Craniata</taxon>
        <taxon>Vertebrata</taxon>
        <taxon>Euteleostomi</taxon>
        <taxon>Mammalia</taxon>
        <taxon>Eutheria</taxon>
        <taxon>Laurasiatheria</taxon>
        <taxon>Perissodactyla</taxon>
        <taxon>Equidae</taxon>
        <taxon>Equus</taxon>
    </lineage>
</organism>
<evidence type="ECO:0000256" key="8">
    <source>
        <dbReference type="SAM" id="MobiDB-lite"/>
    </source>
</evidence>
<feature type="transmembrane region" description="Helical" evidence="9">
    <location>
        <begin position="83"/>
        <end position="104"/>
    </location>
</feature>
<feature type="transmembrane region" description="Helical" evidence="9">
    <location>
        <begin position="272"/>
        <end position="293"/>
    </location>
</feature>
<evidence type="ECO:0000313" key="12">
    <source>
        <dbReference type="Proteomes" id="UP000002281"/>
    </source>
</evidence>
<feature type="transmembrane region" description="Helical" evidence="9">
    <location>
        <begin position="154"/>
        <end position="173"/>
    </location>
</feature>
<protein>
    <submittedName>
        <fullName evidence="11">Solute carrier family 38 member 10</fullName>
    </submittedName>
</protein>
<evidence type="ECO:0000256" key="1">
    <source>
        <dbReference type="ARBA" id="ARBA00004141"/>
    </source>
</evidence>
<dbReference type="AlphaFoldDB" id="A0A3Q2KSQ7"/>
<keyword evidence="7 9" id="KW-0472">Membrane</keyword>
<keyword evidence="3" id="KW-0813">Transport</keyword>
<dbReference type="PANTHER" id="PTHR22950:SF646">
    <property type="entry name" value="SODIUM-COUPLED NEUTRAL AMINO ACID TRANSPORTER 10-RELATED"/>
    <property type="match status" value="1"/>
</dbReference>
<feature type="compositionally biased region" description="Basic and acidic residues" evidence="8">
    <location>
        <begin position="919"/>
        <end position="928"/>
    </location>
</feature>
<comment type="subcellular location">
    <subcellularLocation>
        <location evidence="1">Membrane</location>
        <topology evidence="1">Multi-pass membrane protein</topology>
    </subcellularLocation>
</comment>
<evidence type="ECO:0000259" key="10">
    <source>
        <dbReference type="Pfam" id="PF01490"/>
    </source>
</evidence>
<dbReference type="Pfam" id="PF01490">
    <property type="entry name" value="Aa_trans"/>
    <property type="match status" value="1"/>
</dbReference>
<feature type="domain" description="Amino acid transporter transmembrane" evidence="10">
    <location>
        <begin position="6"/>
        <end position="303"/>
    </location>
</feature>
<evidence type="ECO:0000256" key="7">
    <source>
        <dbReference type="ARBA" id="ARBA00023136"/>
    </source>
</evidence>
<name>A0A3Q2KSQ7_HORSE</name>
<reference evidence="11" key="2">
    <citation type="submission" date="2025-08" db="UniProtKB">
        <authorList>
            <consortium name="Ensembl"/>
        </authorList>
    </citation>
    <scope>IDENTIFICATION</scope>
    <source>
        <strain evidence="11">Thoroughbred</strain>
    </source>
</reference>
<keyword evidence="4 9" id="KW-0812">Transmembrane</keyword>
<feature type="region of interest" description="Disordered" evidence="8">
    <location>
        <begin position="358"/>
        <end position="534"/>
    </location>
</feature>
<dbReference type="Bgee" id="ENSECAG00000013118">
    <property type="expression patterns" value="Expressed in synovial membrane of synovial joint and 23 other cell types or tissues"/>
</dbReference>
<gene>
    <name evidence="11 13" type="primary">SLC38A10</name>
</gene>